<reference evidence="5" key="1">
    <citation type="journal article" date="2019" name="Int. J. Syst. Evol. Microbiol.">
        <title>The Global Catalogue of Microorganisms (GCM) 10K type strain sequencing project: providing services to taxonomists for standard genome sequencing and annotation.</title>
        <authorList>
            <consortium name="The Broad Institute Genomics Platform"/>
            <consortium name="The Broad Institute Genome Sequencing Center for Infectious Disease"/>
            <person name="Wu L."/>
            <person name="Ma J."/>
        </authorList>
    </citation>
    <scope>NUCLEOTIDE SEQUENCE [LARGE SCALE GENOMIC DNA]</scope>
    <source>
        <strain evidence="5">JCM 14901</strain>
    </source>
</reference>
<dbReference type="Gene3D" id="2.60.40.10">
    <property type="entry name" value="Immunoglobulins"/>
    <property type="match status" value="1"/>
</dbReference>
<dbReference type="SUPFAM" id="SSF51445">
    <property type="entry name" value="(Trans)glycosidases"/>
    <property type="match status" value="1"/>
</dbReference>
<feature type="domain" description="Apiosidase-like catalytic" evidence="1">
    <location>
        <begin position="201"/>
        <end position="456"/>
    </location>
</feature>
<name>A0ABP5CZC7_9MICO</name>
<dbReference type="InterPro" id="IPR032260">
    <property type="entry name" value="DUF5060"/>
</dbReference>
<feature type="domain" description="DUF5605" evidence="3">
    <location>
        <begin position="520"/>
        <end position="589"/>
    </location>
</feature>
<keyword evidence="5" id="KW-1185">Reference proteome</keyword>
<feature type="domain" description="DUF5060" evidence="2">
    <location>
        <begin position="104"/>
        <end position="170"/>
    </location>
</feature>
<dbReference type="InterPro" id="IPR017853">
    <property type="entry name" value="GH"/>
</dbReference>
<dbReference type="Pfam" id="PF18310">
    <property type="entry name" value="DUF5605"/>
    <property type="match status" value="1"/>
</dbReference>
<evidence type="ECO:0000259" key="3">
    <source>
        <dbReference type="Pfam" id="PF18310"/>
    </source>
</evidence>
<protein>
    <submittedName>
        <fullName evidence="4">DUF5605 domain-containing protein</fullName>
    </submittedName>
</protein>
<dbReference type="Pfam" id="PF13204">
    <property type="entry name" value="Apiosidase"/>
    <property type="match status" value="1"/>
</dbReference>
<dbReference type="Proteomes" id="UP001499933">
    <property type="component" value="Unassembled WGS sequence"/>
</dbReference>
<comment type="caution">
    <text evidence="4">The sequence shown here is derived from an EMBL/GenBank/DDBJ whole genome shotgun (WGS) entry which is preliminary data.</text>
</comment>
<dbReference type="Gene3D" id="2.60.40.3950">
    <property type="match status" value="1"/>
</dbReference>
<dbReference type="InterPro" id="IPR041239">
    <property type="entry name" value="DUF5605"/>
</dbReference>
<dbReference type="InterPro" id="IPR025277">
    <property type="entry name" value="Apiosidase-like_cat_dom"/>
</dbReference>
<dbReference type="PANTHER" id="PTHR37836">
    <property type="entry name" value="LMO1036 PROTEIN"/>
    <property type="match status" value="1"/>
</dbReference>
<evidence type="ECO:0000259" key="1">
    <source>
        <dbReference type="Pfam" id="PF13204"/>
    </source>
</evidence>
<gene>
    <name evidence="4" type="ORF">GCM10009776_35870</name>
</gene>
<proteinExistence type="predicted"/>
<organism evidence="4 5">
    <name type="scientific">Microbacterium deminutum</name>
    <dbReference type="NCBI Taxonomy" id="344164"/>
    <lineage>
        <taxon>Bacteria</taxon>
        <taxon>Bacillati</taxon>
        <taxon>Actinomycetota</taxon>
        <taxon>Actinomycetes</taxon>
        <taxon>Micrococcales</taxon>
        <taxon>Microbacteriaceae</taxon>
        <taxon>Microbacterium</taxon>
    </lineage>
</organism>
<dbReference type="PANTHER" id="PTHR37836:SF2">
    <property type="entry name" value="DUF4038 DOMAIN-CONTAINING PROTEIN"/>
    <property type="match status" value="1"/>
</dbReference>
<accession>A0ABP5CZC7</accession>
<dbReference type="EMBL" id="BAAAOG010000012">
    <property type="protein sequence ID" value="GAA1969615.1"/>
    <property type="molecule type" value="Genomic_DNA"/>
</dbReference>
<dbReference type="RefSeq" id="WP_344097316.1">
    <property type="nucleotide sequence ID" value="NZ_BAAAOG010000012.1"/>
</dbReference>
<evidence type="ECO:0000259" key="2">
    <source>
        <dbReference type="Pfam" id="PF16586"/>
    </source>
</evidence>
<sequence length="594" mass="66120">MFDRASTFGQALENPAARAILERYMPGIAASPMVAQFRDGRLGSLVAFVPSLEDPAERERLWAALAEVGDGVGRPPYAPAITPDRHYEGDDVARSSASVDLPGTVAQWDVLEVRIAGPSRGNPFVDVELEAVFTRGGEELQVGGFYDGDGVYFIRALADVPGDWSFVTRSTARSLDGIAGTATVTAAREGAHGPVRVDGFHFRHADGTRHRPLGTTAYAWTHQSDALQEQTLKTLADAPFTKIRMCLFPKSYLYNANEPEDFVFPGSLADGFDLERFDVTHFHRLERRIAQLAQLGIEADLILFHAYDRWGFADLGPAVDERYLRYVVRRLAAYANVWWSMANEYDLLWSKDEADWERLAAIVGAEDPFGHLNSIHNCRPFYDYSKPWITHVSVQRVDVYRTAENTDEWRELWGKPVVIDECAYEGDIDQGWGNITGEEMVRRFWEGAVRGGYVGHGETYLPIAAGGATEAVSPASDDPEVLWWAKGGELHGTSPARIGFLDMLLAEAPDGVWDPLPSDWDVPWGGVAGRHIVGYFGFNRPRFRNVVLPEGEWKVEVIDTWNLTIEPLPGTYSAAVRVDLPGRQYMAVRGIRID</sequence>
<dbReference type="Pfam" id="PF16586">
    <property type="entry name" value="DUF5060"/>
    <property type="match status" value="1"/>
</dbReference>
<dbReference type="InterPro" id="IPR013783">
    <property type="entry name" value="Ig-like_fold"/>
</dbReference>
<dbReference type="Gene3D" id="3.20.20.80">
    <property type="entry name" value="Glycosidases"/>
    <property type="match status" value="1"/>
</dbReference>
<evidence type="ECO:0000313" key="5">
    <source>
        <dbReference type="Proteomes" id="UP001499933"/>
    </source>
</evidence>
<evidence type="ECO:0000313" key="4">
    <source>
        <dbReference type="EMBL" id="GAA1969615.1"/>
    </source>
</evidence>